<organism evidence="1 2">
    <name type="scientific">Spraguea lophii (strain 42_110)</name>
    <name type="common">Microsporidian parasite</name>
    <dbReference type="NCBI Taxonomy" id="1358809"/>
    <lineage>
        <taxon>Eukaryota</taxon>
        <taxon>Fungi</taxon>
        <taxon>Fungi incertae sedis</taxon>
        <taxon>Microsporidia</taxon>
        <taxon>Spragueidae</taxon>
        <taxon>Spraguea</taxon>
    </lineage>
</organism>
<comment type="caution">
    <text evidence="1">The sequence shown here is derived from an EMBL/GenBank/DDBJ whole genome shotgun (WGS) entry which is preliminary data.</text>
</comment>
<name>S7W4Q9_SPRLO</name>
<dbReference type="EMBL" id="ATCN01001321">
    <property type="protein sequence ID" value="EPR77730.1"/>
    <property type="molecule type" value="Genomic_DNA"/>
</dbReference>
<dbReference type="VEuPathDB" id="MicrosporidiaDB:SLOPH_731"/>
<dbReference type="HOGENOM" id="CLU_075381_0_0_1"/>
<gene>
    <name evidence="1" type="ORF">SLOPH_731</name>
</gene>
<proteinExistence type="predicted"/>
<accession>S7W4Q9</accession>
<protein>
    <submittedName>
        <fullName evidence="1">Uncharacterized protein</fullName>
    </submittedName>
</protein>
<evidence type="ECO:0000313" key="1">
    <source>
        <dbReference type="EMBL" id="EPR77730.1"/>
    </source>
</evidence>
<evidence type="ECO:0000313" key="2">
    <source>
        <dbReference type="Proteomes" id="UP000014978"/>
    </source>
</evidence>
<reference evidence="2" key="1">
    <citation type="journal article" date="2013" name="PLoS Genet.">
        <title>The genome of Spraguea lophii and the basis of host-microsporidian interactions.</title>
        <authorList>
            <person name="Campbell S.E."/>
            <person name="Williams T.A."/>
            <person name="Yousuf A."/>
            <person name="Soanes D.M."/>
            <person name="Paszkiewicz K.H."/>
            <person name="Williams B.A.P."/>
        </authorList>
    </citation>
    <scope>NUCLEOTIDE SEQUENCE [LARGE SCALE GENOMIC DNA]</scope>
    <source>
        <strain evidence="2">42_110</strain>
    </source>
</reference>
<sequence length="301" mass="35001">MLLNSLFFNLLTLNYIDHKKLYFNNIKISGSDKTQHIVLMGEDNKRSIYNLSSYKIEFNDGERSINNVNGDFSVKGILLEYNVNDNINLKNILDSIVTGILFVHISINLSNGKEEKNIIKGDLNSDRYTIENILSREIRISNFYLKYDEDMCERNCNCSNDHKGYSMMAKSHEKFIAWKPIVISVYSFIKTGETVYKDFQQLRIYNLKFQNEIKCYRISHFGVFQGCKIDGNIFNMELITACIKSKENEPKKIVEINQHKDQDNQLIGNIATPSYPIKTKNIFRFPKLSILRKKKDPTDNG</sequence>
<dbReference type="InParanoid" id="S7W4Q9"/>
<dbReference type="Proteomes" id="UP000014978">
    <property type="component" value="Unassembled WGS sequence"/>
</dbReference>
<dbReference type="AlphaFoldDB" id="S7W4Q9"/>
<keyword evidence="2" id="KW-1185">Reference proteome</keyword>